<gene>
    <name evidence="2" type="ORF">FHR23_003221</name>
</gene>
<keyword evidence="1" id="KW-0812">Transmembrane</keyword>
<keyword evidence="1" id="KW-1133">Transmembrane helix</keyword>
<keyword evidence="1" id="KW-0472">Membrane</keyword>
<feature type="transmembrane region" description="Helical" evidence="1">
    <location>
        <begin position="73"/>
        <end position="93"/>
    </location>
</feature>
<organism evidence="2 3">
    <name type="scientific">Stakelama sediminis</name>
    <dbReference type="NCBI Taxonomy" id="463200"/>
    <lineage>
        <taxon>Bacteria</taxon>
        <taxon>Pseudomonadati</taxon>
        <taxon>Pseudomonadota</taxon>
        <taxon>Alphaproteobacteria</taxon>
        <taxon>Sphingomonadales</taxon>
        <taxon>Sphingomonadaceae</taxon>
        <taxon>Stakelama</taxon>
    </lineage>
</organism>
<dbReference type="AlphaFoldDB" id="A0A840Z2M7"/>
<feature type="transmembrane region" description="Helical" evidence="1">
    <location>
        <begin position="211"/>
        <end position="236"/>
    </location>
</feature>
<dbReference type="Proteomes" id="UP000554342">
    <property type="component" value="Unassembled WGS sequence"/>
</dbReference>
<reference evidence="2 3" key="1">
    <citation type="submission" date="2020-08" db="EMBL/GenBank/DDBJ databases">
        <title>Genomic Encyclopedia of Type Strains, Phase IV (KMG-IV): sequencing the most valuable type-strain genomes for metagenomic binning, comparative biology and taxonomic classification.</title>
        <authorList>
            <person name="Goeker M."/>
        </authorList>
    </citation>
    <scope>NUCLEOTIDE SEQUENCE [LARGE SCALE GENOMIC DNA]</scope>
    <source>
        <strain evidence="2 3">DSM 27203</strain>
    </source>
</reference>
<accession>A0A840Z2M7</accession>
<comment type="caution">
    <text evidence="2">The sequence shown here is derived from an EMBL/GenBank/DDBJ whole genome shotgun (WGS) entry which is preliminary data.</text>
</comment>
<evidence type="ECO:0000256" key="1">
    <source>
        <dbReference type="SAM" id="Phobius"/>
    </source>
</evidence>
<feature type="transmembrane region" description="Helical" evidence="1">
    <location>
        <begin position="285"/>
        <end position="307"/>
    </location>
</feature>
<protein>
    <recommendedName>
        <fullName evidence="4">Flippase-like domain-containing protein</fullName>
    </recommendedName>
</protein>
<sequence length="317" mass="34209">MASSLMAEPPLTENISETTPVREFELADLAQPLHDWVKFAGPAFAIALLAATAWIVGRGDLYQLTGLVPRHPAFWGLIALYLAIPPLCDFVIFRRLWQLPATGIAALFRKNASNEILLGYLGEVQFYAWARQHARLNASPFGAVKDVAILSAMTGNAVTLLLLCMAWPFVGSLALGKATGPVLWSVAVLLGSSLVVGLFRNRILSLGRADCWYTTAVHLVRTILSIVLLALLWHTVLPAIAPQWWLLMAAGRQLMTRLPFLPNKDLAFAGLATFLTGGVPGAPSAVLLVGTLLFAGWVAIGAALALSELAQSRLIRR</sequence>
<evidence type="ECO:0008006" key="4">
    <source>
        <dbReference type="Google" id="ProtNLM"/>
    </source>
</evidence>
<dbReference type="RefSeq" id="WP_184005932.1">
    <property type="nucleotide sequence ID" value="NZ_BAABIF010000028.1"/>
</dbReference>
<evidence type="ECO:0000313" key="2">
    <source>
        <dbReference type="EMBL" id="MBB5720258.1"/>
    </source>
</evidence>
<feature type="transmembrane region" description="Helical" evidence="1">
    <location>
        <begin position="182"/>
        <end position="199"/>
    </location>
</feature>
<feature type="transmembrane region" description="Helical" evidence="1">
    <location>
        <begin position="39"/>
        <end position="57"/>
    </location>
</feature>
<feature type="transmembrane region" description="Helical" evidence="1">
    <location>
        <begin position="147"/>
        <end position="170"/>
    </location>
</feature>
<proteinExistence type="predicted"/>
<evidence type="ECO:0000313" key="3">
    <source>
        <dbReference type="Proteomes" id="UP000554342"/>
    </source>
</evidence>
<keyword evidence="3" id="KW-1185">Reference proteome</keyword>
<name>A0A840Z2M7_9SPHN</name>
<dbReference type="EMBL" id="JACIJI010000011">
    <property type="protein sequence ID" value="MBB5720258.1"/>
    <property type="molecule type" value="Genomic_DNA"/>
</dbReference>